<proteinExistence type="predicted"/>
<evidence type="ECO:0000256" key="4">
    <source>
        <dbReference type="ARBA" id="ARBA00023157"/>
    </source>
</evidence>
<keyword evidence="4" id="KW-1015">Disulfide bond</keyword>
<dbReference type="GO" id="GO:0009966">
    <property type="term" value="P:regulation of signal transduction"/>
    <property type="evidence" value="ECO:0007669"/>
    <property type="project" value="TreeGrafter"/>
</dbReference>
<dbReference type="AlphaFoldDB" id="A0A1B6KA91"/>
<organism evidence="6">
    <name type="scientific">Graphocephala atropunctata</name>
    <dbReference type="NCBI Taxonomy" id="36148"/>
    <lineage>
        <taxon>Eukaryota</taxon>
        <taxon>Metazoa</taxon>
        <taxon>Ecdysozoa</taxon>
        <taxon>Arthropoda</taxon>
        <taxon>Hexapoda</taxon>
        <taxon>Insecta</taxon>
        <taxon>Pterygota</taxon>
        <taxon>Neoptera</taxon>
        <taxon>Paraneoptera</taxon>
        <taxon>Hemiptera</taxon>
        <taxon>Auchenorrhyncha</taxon>
        <taxon>Membracoidea</taxon>
        <taxon>Cicadellidae</taxon>
        <taxon>Cicadellinae</taxon>
        <taxon>Cicadellini</taxon>
        <taxon>Graphocephala</taxon>
    </lineage>
</organism>
<dbReference type="EMBL" id="GEBQ01031611">
    <property type="protein sequence ID" value="JAT08366.1"/>
    <property type="molecule type" value="Transcribed_RNA"/>
</dbReference>
<keyword evidence="2" id="KW-0964">Secreted</keyword>
<accession>A0A1B6KA91</accession>
<dbReference type="SMART" id="SM00121">
    <property type="entry name" value="IB"/>
    <property type="match status" value="1"/>
</dbReference>
<evidence type="ECO:0000256" key="3">
    <source>
        <dbReference type="ARBA" id="ARBA00022729"/>
    </source>
</evidence>
<protein>
    <recommendedName>
        <fullName evidence="5">IGFBP N-terminal domain-containing protein</fullName>
    </recommendedName>
</protein>
<dbReference type="PROSITE" id="PS51323">
    <property type="entry name" value="IGFBP_N_2"/>
    <property type="match status" value="1"/>
</dbReference>
<dbReference type="InterPro" id="IPR017891">
    <property type="entry name" value="Insulin_GF-bd_Cys-rich_CS"/>
</dbReference>
<reference evidence="6" key="1">
    <citation type="submission" date="2015-11" db="EMBL/GenBank/DDBJ databases">
        <title>De novo transcriptome assembly of four potential Pierce s Disease insect vectors from Arizona vineyards.</title>
        <authorList>
            <person name="Tassone E.E."/>
        </authorList>
    </citation>
    <scope>NUCLEOTIDE SEQUENCE</scope>
</reference>
<evidence type="ECO:0000256" key="1">
    <source>
        <dbReference type="ARBA" id="ARBA00004613"/>
    </source>
</evidence>
<dbReference type="InterPro" id="IPR009030">
    <property type="entry name" value="Growth_fac_rcpt_cys_sf"/>
</dbReference>
<keyword evidence="3" id="KW-0732">Signal</keyword>
<dbReference type="Pfam" id="PF00219">
    <property type="entry name" value="IGFBP"/>
    <property type="match status" value="1"/>
</dbReference>
<sequence length="194" mass="20506">GPGYLSASAYVNTTPITHVTRLMTAVTEAEMLRTVAVMAVLCVVLRGSLAFSCVCSPAECEEVEDADCPRGAGTVWDPCGCCKVCARTEGEPCGGPYGFYGSCASGLQCVVTDIMAENAEGICTVIPGTDIKCGVPRLVSGCNIVGGHCRCDKVPTCPDDRPFTFKSMKECKMNLAVMIQHTHSIEEELTPRGP</sequence>
<dbReference type="InterPro" id="IPR011390">
    <property type="entry name" value="IGFBP_rP_mac25"/>
</dbReference>
<feature type="non-terminal residue" evidence="6">
    <location>
        <position position="1"/>
    </location>
</feature>
<dbReference type="Gene3D" id="4.10.40.20">
    <property type="match status" value="1"/>
</dbReference>
<evidence type="ECO:0000256" key="2">
    <source>
        <dbReference type="ARBA" id="ARBA00022525"/>
    </source>
</evidence>
<dbReference type="SUPFAM" id="SSF57184">
    <property type="entry name" value="Growth factor receptor domain"/>
    <property type="match status" value="1"/>
</dbReference>
<dbReference type="GO" id="GO:0001558">
    <property type="term" value="P:regulation of cell growth"/>
    <property type="evidence" value="ECO:0007669"/>
    <property type="project" value="InterPro"/>
</dbReference>
<dbReference type="GO" id="GO:0005576">
    <property type="term" value="C:extracellular region"/>
    <property type="evidence" value="ECO:0007669"/>
    <property type="project" value="UniProtKB-SubCell"/>
</dbReference>
<feature type="domain" description="IGFBP N-terminal" evidence="5">
    <location>
        <begin position="49"/>
        <end position="126"/>
    </location>
</feature>
<dbReference type="PROSITE" id="PS00222">
    <property type="entry name" value="IGFBP_N_1"/>
    <property type="match status" value="1"/>
</dbReference>
<dbReference type="InterPro" id="IPR000867">
    <property type="entry name" value="IGFBP-like"/>
</dbReference>
<dbReference type="GO" id="GO:0005520">
    <property type="term" value="F:insulin-like growth factor binding"/>
    <property type="evidence" value="ECO:0007669"/>
    <property type="project" value="InterPro"/>
</dbReference>
<dbReference type="PANTHER" id="PTHR14186">
    <property type="entry name" value="INSULIN-LIKE GROWTH FACTOR BINDING PROTEIN-RELATED"/>
    <property type="match status" value="1"/>
</dbReference>
<dbReference type="PANTHER" id="PTHR14186:SF19">
    <property type="entry name" value="INSULIN-LIKE GROWTH FACTOR-BINDING PROTEIN 7"/>
    <property type="match status" value="1"/>
</dbReference>
<gene>
    <name evidence="6" type="ORF">g.779</name>
</gene>
<name>A0A1B6KA91_9HEMI</name>
<evidence type="ECO:0000259" key="5">
    <source>
        <dbReference type="PROSITE" id="PS51323"/>
    </source>
</evidence>
<comment type="subcellular location">
    <subcellularLocation>
        <location evidence="1">Secreted</location>
    </subcellularLocation>
</comment>
<evidence type="ECO:0000313" key="6">
    <source>
        <dbReference type="EMBL" id="JAT08366.1"/>
    </source>
</evidence>